<proteinExistence type="predicted"/>
<dbReference type="STRING" id="50990.A0A4Y7QC84"/>
<dbReference type="Proteomes" id="UP000294933">
    <property type="component" value="Unassembled WGS sequence"/>
</dbReference>
<dbReference type="OrthoDB" id="3218112at2759"/>
<organism evidence="3 4">
    <name type="scientific">Rickenella mellea</name>
    <dbReference type="NCBI Taxonomy" id="50990"/>
    <lineage>
        <taxon>Eukaryota</taxon>
        <taxon>Fungi</taxon>
        <taxon>Dikarya</taxon>
        <taxon>Basidiomycota</taxon>
        <taxon>Agaricomycotina</taxon>
        <taxon>Agaricomycetes</taxon>
        <taxon>Hymenochaetales</taxon>
        <taxon>Rickenellaceae</taxon>
        <taxon>Rickenella</taxon>
    </lineage>
</organism>
<evidence type="ECO:0000259" key="2">
    <source>
        <dbReference type="PROSITE" id="PS50097"/>
    </source>
</evidence>
<dbReference type="Pfam" id="PF00651">
    <property type="entry name" value="BTB"/>
    <property type="match status" value="1"/>
</dbReference>
<sequence>MSQKRLTPPRDGSNSGHPTKRSKRLSHTDKVTRDNCDVKSSEIWFEDGNIVVGVDAATTERGSGKSVSEQRFLFKVHKSVLAMHSPVWKDMFELPQPRHNDMDETSEDEYEGVPLMMLQDGMKDVRDLLMLMYKPIELTFNRLDSGTVPKVSGILTLSKKYQIDKFREHIAQILRQDWPTELEAWDQNDAYIKHRMKAMSSGEIKSSFPEPVSVVNISHEYGIPEIRPAAFYHLSRVFWRFYDDDCFDSPRRTSAESRFAEHALLSQTDLRNFIFGRDILRTRMMRFFQRLKYNNIQGTLTSKCSETTVVRKWPCQKQYTDWWTGAHELLFSLPDEECHPLRLYDPLDTLLELISDLTTWDAKTTAEPTKSFCLGCRQHVISLITKEREYIWSNLSEWFSFVQ</sequence>
<dbReference type="EMBL" id="ML170164">
    <property type="protein sequence ID" value="TDL25283.1"/>
    <property type="molecule type" value="Genomic_DNA"/>
</dbReference>
<dbReference type="SMART" id="SM00225">
    <property type="entry name" value="BTB"/>
    <property type="match status" value="1"/>
</dbReference>
<dbReference type="InterPro" id="IPR000210">
    <property type="entry name" value="BTB/POZ_dom"/>
</dbReference>
<name>A0A4Y7QC84_9AGAM</name>
<dbReference type="Gene3D" id="3.30.710.10">
    <property type="entry name" value="Potassium Channel Kv1.1, Chain A"/>
    <property type="match status" value="1"/>
</dbReference>
<dbReference type="PROSITE" id="PS50097">
    <property type="entry name" value="BTB"/>
    <property type="match status" value="1"/>
</dbReference>
<feature type="domain" description="BTB" evidence="2">
    <location>
        <begin position="46"/>
        <end position="133"/>
    </location>
</feature>
<feature type="region of interest" description="Disordered" evidence="1">
    <location>
        <begin position="1"/>
        <end position="33"/>
    </location>
</feature>
<dbReference type="CDD" id="cd18186">
    <property type="entry name" value="BTB_POZ_ZBTB_KLHL-like"/>
    <property type="match status" value="1"/>
</dbReference>
<gene>
    <name evidence="3" type="ORF">BD410DRAFT_896198</name>
</gene>
<dbReference type="SUPFAM" id="SSF54695">
    <property type="entry name" value="POZ domain"/>
    <property type="match status" value="1"/>
</dbReference>
<evidence type="ECO:0000313" key="4">
    <source>
        <dbReference type="Proteomes" id="UP000294933"/>
    </source>
</evidence>
<dbReference type="VEuPathDB" id="FungiDB:BD410DRAFT_896198"/>
<evidence type="ECO:0000256" key="1">
    <source>
        <dbReference type="SAM" id="MobiDB-lite"/>
    </source>
</evidence>
<evidence type="ECO:0000313" key="3">
    <source>
        <dbReference type="EMBL" id="TDL25283.1"/>
    </source>
</evidence>
<keyword evidence="4" id="KW-1185">Reference proteome</keyword>
<dbReference type="AlphaFoldDB" id="A0A4Y7QC84"/>
<accession>A0A4Y7QC84</accession>
<protein>
    <recommendedName>
        <fullName evidence="2">BTB domain-containing protein</fullName>
    </recommendedName>
</protein>
<dbReference type="InterPro" id="IPR011333">
    <property type="entry name" value="SKP1/BTB/POZ_sf"/>
</dbReference>
<reference evidence="3 4" key="1">
    <citation type="submission" date="2018-06" db="EMBL/GenBank/DDBJ databases">
        <title>A transcriptomic atlas of mushroom development highlights an independent origin of complex multicellularity.</title>
        <authorList>
            <consortium name="DOE Joint Genome Institute"/>
            <person name="Krizsan K."/>
            <person name="Almasi E."/>
            <person name="Merenyi Z."/>
            <person name="Sahu N."/>
            <person name="Viragh M."/>
            <person name="Koszo T."/>
            <person name="Mondo S."/>
            <person name="Kiss B."/>
            <person name="Balint B."/>
            <person name="Kues U."/>
            <person name="Barry K."/>
            <person name="Hegedus J.C."/>
            <person name="Henrissat B."/>
            <person name="Johnson J."/>
            <person name="Lipzen A."/>
            <person name="Ohm R."/>
            <person name="Nagy I."/>
            <person name="Pangilinan J."/>
            <person name="Yan J."/>
            <person name="Xiong Y."/>
            <person name="Grigoriev I.V."/>
            <person name="Hibbett D.S."/>
            <person name="Nagy L.G."/>
        </authorList>
    </citation>
    <scope>NUCLEOTIDE SEQUENCE [LARGE SCALE GENOMIC DNA]</scope>
    <source>
        <strain evidence="3 4">SZMC22713</strain>
    </source>
</reference>